<gene>
    <name evidence="3" type="primary">rpsP</name>
    <name evidence="5" type="ORF">BcFMB_03665</name>
    <name evidence="6" type="ORF">BCHO_0304</name>
</gene>
<dbReference type="NCBIfam" id="NF011093">
    <property type="entry name" value="PRK14520.1"/>
    <property type="match status" value="1"/>
</dbReference>
<evidence type="ECO:0000313" key="5">
    <source>
        <dbReference type="EMBL" id="ATU20176.1"/>
    </source>
</evidence>
<evidence type="ECO:0000313" key="7">
    <source>
        <dbReference type="Proteomes" id="UP000028995"/>
    </source>
</evidence>
<dbReference type="InterPro" id="IPR020592">
    <property type="entry name" value="Ribosomal_bS16_CS"/>
</dbReference>
<feature type="region of interest" description="Disordered" evidence="4">
    <location>
        <begin position="127"/>
        <end position="159"/>
    </location>
</feature>
<evidence type="ECO:0000313" key="8">
    <source>
        <dbReference type="Proteomes" id="UP000229907"/>
    </source>
</evidence>
<dbReference type="Proteomes" id="UP000229907">
    <property type="component" value="Chromosome"/>
</dbReference>
<sequence>MATKIRLKRMGKKFYAVYRVVVMDSRNKRDGQAIEEIGLYNPNTQPSTIEIDSDRAQYWLGVGAQPTDQVRNLLKITGDWQKFKGLKGAEGTLKTVAAKPDAATLIEEADTKAQKLKAAKAEAELKANEAATDADAAAEQKADEKVEFADPEESAPEAV</sequence>
<comment type="similarity">
    <text evidence="3">Belongs to the bacterial ribosomal protein bS16 family.</text>
</comment>
<proteinExistence type="inferred from homology"/>
<dbReference type="KEGG" id="bcho:BcFMB_03665"/>
<reference evidence="6 7" key="1">
    <citation type="submission" date="2014-03" db="EMBL/GenBank/DDBJ databases">
        <title>Genomics of Bifidobacteria.</title>
        <authorList>
            <person name="Ventura M."/>
            <person name="Milani C."/>
            <person name="Lugli G.A."/>
        </authorList>
    </citation>
    <scope>NUCLEOTIDE SEQUENCE [LARGE SCALE GENOMIC DNA]</scope>
    <source>
        <strain evidence="6 7">LMG 10510</strain>
    </source>
</reference>
<reference evidence="5 8" key="2">
    <citation type="submission" date="2016-11" db="EMBL/GenBank/DDBJ databases">
        <title>complete genome sequence of Bifidobacterium choerinum strain FMB-1.</title>
        <authorList>
            <person name="Park C.-S."/>
            <person name="Jung D.-H."/>
            <person name="Choi D.-S."/>
        </authorList>
    </citation>
    <scope>NUCLEOTIDE SEQUENCE [LARGE SCALE GENOMIC DNA]</scope>
    <source>
        <strain evidence="5 8">FMB-1</strain>
    </source>
</reference>
<protein>
    <recommendedName>
        <fullName evidence="3">Small ribosomal subunit protein bS16</fullName>
    </recommendedName>
</protein>
<dbReference type="InterPro" id="IPR000307">
    <property type="entry name" value="Ribosomal_bS16"/>
</dbReference>
<dbReference type="HAMAP" id="MF_00385">
    <property type="entry name" value="Ribosomal_bS16"/>
    <property type="match status" value="1"/>
</dbReference>
<keyword evidence="2 3" id="KW-0687">Ribonucleoprotein</keyword>
<dbReference type="Pfam" id="PF00886">
    <property type="entry name" value="Ribosomal_S16"/>
    <property type="match status" value="1"/>
</dbReference>
<dbReference type="Gene3D" id="3.30.1320.10">
    <property type="match status" value="1"/>
</dbReference>
<dbReference type="OrthoDB" id="9807878at2"/>
<feature type="compositionally biased region" description="Low complexity" evidence="4">
    <location>
        <begin position="128"/>
        <end position="137"/>
    </location>
</feature>
<evidence type="ECO:0000313" key="6">
    <source>
        <dbReference type="EMBL" id="KFI58221.1"/>
    </source>
</evidence>
<dbReference type="STRING" id="35760.BCHO_0304"/>
<dbReference type="AlphaFoldDB" id="A0A087AHH1"/>
<dbReference type="PROSITE" id="PS00732">
    <property type="entry name" value="RIBOSOMAL_S16"/>
    <property type="match status" value="1"/>
</dbReference>
<evidence type="ECO:0000256" key="1">
    <source>
        <dbReference type="ARBA" id="ARBA00022980"/>
    </source>
</evidence>
<dbReference type="NCBIfam" id="TIGR00002">
    <property type="entry name" value="S16"/>
    <property type="match status" value="1"/>
</dbReference>
<dbReference type="PANTHER" id="PTHR12919:SF20">
    <property type="entry name" value="SMALL RIBOSOMAL SUBUNIT PROTEIN BS16M"/>
    <property type="match status" value="1"/>
</dbReference>
<organism evidence="6 7">
    <name type="scientific">Bifidobacterium choerinum</name>
    <dbReference type="NCBI Taxonomy" id="35760"/>
    <lineage>
        <taxon>Bacteria</taxon>
        <taxon>Bacillati</taxon>
        <taxon>Actinomycetota</taxon>
        <taxon>Actinomycetes</taxon>
        <taxon>Bifidobacteriales</taxon>
        <taxon>Bifidobacteriaceae</taxon>
        <taxon>Bifidobacterium</taxon>
    </lineage>
</organism>
<dbReference type="SUPFAM" id="SSF54565">
    <property type="entry name" value="Ribosomal protein S16"/>
    <property type="match status" value="1"/>
</dbReference>
<dbReference type="Proteomes" id="UP000028995">
    <property type="component" value="Unassembled WGS sequence"/>
</dbReference>
<dbReference type="PANTHER" id="PTHR12919">
    <property type="entry name" value="30S RIBOSOMAL PROTEIN S16"/>
    <property type="match status" value="1"/>
</dbReference>
<dbReference type="InterPro" id="IPR023803">
    <property type="entry name" value="Ribosomal_bS16_dom_sf"/>
</dbReference>
<evidence type="ECO:0000256" key="2">
    <source>
        <dbReference type="ARBA" id="ARBA00023274"/>
    </source>
</evidence>
<dbReference type="RefSeq" id="WP_024541611.1">
    <property type="nucleotide sequence ID" value="NZ_CP018044.1"/>
</dbReference>
<dbReference type="GO" id="GO:0003735">
    <property type="term" value="F:structural constituent of ribosome"/>
    <property type="evidence" value="ECO:0007669"/>
    <property type="project" value="InterPro"/>
</dbReference>
<evidence type="ECO:0000256" key="4">
    <source>
        <dbReference type="SAM" id="MobiDB-lite"/>
    </source>
</evidence>
<dbReference type="EMBL" id="CP018044">
    <property type="protein sequence ID" value="ATU20176.1"/>
    <property type="molecule type" value="Genomic_DNA"/>
</dbReference>
<dbReference type="eggNOG" id="COG0228">
    <property type="taxonomic scope" value="Bacteria"/>
</dbReference>
<name>A0A087AHH1_9BIFI</name>
<dbReference type="GO" id="GO:0005737">
    <property type="term" value="C:cytoplasm"/>
    <property type="evidence" value="ECO:0007669"/>
    <property type="project" value="UniProtKB-ARBA"/>
</dbReference>
<accession>A0A087AHH1</accession>
<evidence type="ECO:0000256" key="3">
    <source>
        <dbReference type="HAMAP-Rule" id="MF_00385"/>
    </source>
</evidence>
<dbReference type="GO" id="GO:0015935">
    <property type="term" value="C:small ribosomal subunit"/>
    <property type="evidence" value="ECO:0007669"/>
    <property type="project" value="TreeGrafter"/>
</dbReference>
<feature type="compositionally biased region" description="Basic and acidic residues" evidence="4">
    <location>
        <begin position="138"/>
        <end position="148"/>
    </location>
</feature>
<dbReference type="GO" id="GO:0006412">
    <property type="term" value="P:translation"/>
    <property type="evidence" value="ECO:0007669"/>
    <property type="project" value="UniProtKB-UniRule"/>
</dbReference>
<keyword evidence="1 3" id="KW-0689">Ribosomal protein</keyword>
<dbReference type="EMBL" id="JGYU01000002">
    <property type="protein sequence ID" value="KFI58221.1"/>
    <property type="molecule type" value="Genomic_DNA"/>
</dbReference>
<feature type="compositionally biased region" description="Acidic residues" evidence="4">
    <location>
        <begin position="149"/>
        <end position="159"/>
    </location>
</feature>
<keyword evidence="7" id="KW-1185">Reference proteome</keyword>